<evidence type="ECO:0000256" key="2">
    <source>
        <dbReference type="ARBA" id="ARBA00007092"/>
    </source>
</evidence>
<organism evidence="13 14">
    <name type="scientific">Diaphorina citri</name>
    <name type="common">Asian citrus psyllid</name>
    <dbReference type="NCBI Taxonomy" id="121845"/>
    <lineage>
        <taxon>Eukaryota</taxon>
        <taxon>Metazoa</taxon>
        <taxon>Ecdysozoa</taxon>
        <taxon>Arthropoda</taxon>
        <taxon>Hexapoda</taxon>
        <taxon>Insecta</taxon>
        <taxon>Pterygota</taxon>
        <taxon>Neoptera</taxon>
        <taxon>Paraneoptera</taxon>
        <taxon>Hemiptera</taxon>
        <taxon>Sternorrhyncha</taxon>
        <taxon>Psylloidea</taxon>
        <taxon>Psyllidae</taxon>
        <taxon>Diaphorininae</taxon>
        <taxon>Diaphorina</taxon>
    </lineage>
</organism>
<dbReference type="NCBIfam" id="TIGR00195">
    <property type="entry name" value="exoDNase_III"/>
    <property type="match status" value="1"/>
</dbReference>
<evidence type="ECO:0000256" key="9">
    <source>
        <dbReference type="PIRSR" id="PIRSR604808-3"/>
    </source>
</evidence>
<dbReference type="InterPro" id="IPR004808">
    <property type="entry name" value="AP_endonuc_1"/>
</dbReference>
<dbReference type="EC" id="3.1.11.2" evidence="3"/>
<dbReference type="Pfam" id="PF03372">
    <property type="entry name" value="Exo_endo_phos"/>
    <property type="match status" value="1"/>
</dbReference>
<dbReference type="GO" id="GO:0003906">
    <property type="term" value="F:DNA-(apurinic or apyrimidinic site) endonuclease activity"/>
    <property type="evidence" value="ECO:0007669"/>
    <property type="project" value="TreeGrafter"/>
</dbReference>
<keyword evidence="11" id="KW-0732">Signal</keyword>
<feature type="site" description="Important for catalytic activity" evidence="9">
    <location>
        <position position="1021"/>
    </location>
</feature>
<feature type="site" description="Interaction with DNA substrate" evidence="9">
    <location>
        <position position="1047"/>
    </location>
</feature>
<feature type="signal peptide" evidence="11">
    <location>
        <begin position="1"/>
        <end position="22"/>
    </location>
</feature>
<dbReference type="GO" id="GO:0046872">
    <property type="term" value="F:metal ion binding"/>
    <property type="evidence" value="ECO:0007669"/>
    <property type="project" value="UniProtKB-KW"/>
</dbReference>
<feature type="region of interest" description="Disordered" evidence="10">
    <location>
        <begin position="539"/>
        <end position="571"/>
    </location>
</feature>
<evidence type="ECO:0000256" key="7">
    <source>
        <dbReference type="PIRSR" id="PIRSR604808-1"/>
    </source>
</evidence>
<evidence type="ECO:0000256" key="1">
    <source>
        <dbReference type="ARBA" id="ARBA00000493"/>
    </source>
</evidence>
<accession>A0A3Q0J3B3</accession>
<evidence type="ECO:0000256" key="5">
    <source>
        <dbReference type="ARBA" id="ARBA00022801"/>
    </source>
</evidence>
<evidence type="ECO:0000256" key="11">
    <source>
        <dbReference type="SAM" id="SignalP"/>
    </source>
</evidence>
<evidence type="ECO:0000313" key="14">
    <source>
        <dbReference type="RefSeq" id="XP_026682906.1"/>
    </source>
</evidence>
<dbReference type="KEGG" id="dci:108251834"/>
<dbReference type="GO" id="GO:0005634">
    <property type="term" value="C:nucleus"/>
    <property type="evidence" value="ECO:0007669"/>
    <property type="project" value="TreeGrafter"/>
</dbReference>
<comment type="catalytic activity">
    <reaction evidence="1">
        <text>Exonucleolytic cleavage in the 3'- to 5'-direction to yield nucleoside 5'-phosphates.</text>
        <dbReference type="EC" id="3.1.11.2"/>
    </reaction>
</comment>
<feature type="compositionally biased region" description="Basic residues" evidence="10">
    <location>
        <begin position="424"/>
        <end position="438"/>
    </location>
</feature>
<feature type="active site" evidence="7">
    <location>
        <position position="912"/>
    </location>
</feature>
<evidence type="ECO:0000256" key="3">
    <source>
        <dbReference type="ARBA" id="ARBA00012115"/>
    </source>
</evidence>
<feature type="binding site" evidence="8">
    <location>
        <position position="953"/>
    </location>
    <ligand>
        <name>Mg(2+)</name>
        <dbReference type="ChEBI" id="CHEBI:18420"/>
        <label>1</label>
    </ligand>
</feature>
<feature type="binding site" evidence="8">
    <location>
        <position position="951"/>
    </location>
    <ligand>
        <name>Mg(2+)</name>
        <dbReference type="ChEBI" id="CHEBI:18420"/>
        <label>1</label>
    </ligand>
</feature>
<feature type="binding site" evidence="8">
    <location>
        <position position="1047"/>
    </location>
    <ligand>
        <name>Mg(2+)</name>
        <dbReference type="ChEBI" id="CHEBI:18420"/>
        <label>1</label>
    </ligand>
</feature>
<feature type="binding site" evidence="8">
    <location>
        <position position="1046"/>
    </location>
    <ligand>
        <name>Mg(2+)</name>
        <dbReference type="ChEBI" id="CHEBI:18420"/>
        <label>1</label>
    </ligand>
</feature>
<gene>
    <name evidence="14" type="primary">LOC108251834</name>
</gene>
<evidence type="ECO:0000256" key="10">
    <source>
        <dbReference type="SAM" id="MobiDB-lite"/>
    </source>
</evidence>
<feature type="chain" id="PRO_5018152902" description="exodeoxyribonuclease III" evidence="11">
    <location>
        <begin position="23"/>
        <end position="1056"/>
    </location>
</feature>
<feature type="binding site" evidence="8">
    <location>
        <position position="776"/>
    </location>
    <ligand>
        <name>Mg(2+)</name>
        <dbReference type="ChEBI" id="CHEBI:18420"/>
        <label>1</label>
    </ligand>
</feature>
<dbReference type="SUPFAM" id="SSF56219">
    <property type="entry name" value="DNase I-like"/>
    <property type="match status" value="1"/>
</dbReference>
<feature type="compositionally biased region" description="Basic and acidic residues" evidence="10">
    <location>
        <begin position="310"/>
        <end position="326"/>
    </location>
</feature>
<protein>
    <recommendedName>
        <fullName evidence="3">exodeoxyribonuclease III</fullName>
        <ecNumber evidence="3">3.1.11.2</ecNumber>
    </recommendedName>
</protein>
<reference evidence="14" key="1">
    <citation type="submission" date="2025-08" db="UniProtKB">
        <authorList>
            <consortium name="RefSeq"/>
        </authorList>
    </citation>
    <scope>IDENTIFICATION</scope>
</reference>
<dbReference type="NCBIfam" id="TIGR00633">
    <property type="entry name" value="xth"/>
    <property type="match status" value="1"/>
</dbReference>
<dbReference type="AlphaFoldDB" id="A0A3Q0J3B3"/>
<dbReference type="InterPro" id="IPR036691">
    <property type="entry name" value="Endo/exonu/phosph_ase_sf"/>
</dbReference>
<keyword evidence="4 8" id="KW-0479">Metal-binding</keyword>
<dbReference type="RefSeq" id="XP_026682906.1">
    <property type="nucleotide sequence ID" value="XM_026827105.1"/>
</dbReference>
<dbReference type="GO" id="GO:0006284">
    <property type="term" value="P:base-excision repair"/>
    <property type="evidence" value="ECO:0007669"/>
    <property type="project" value="TreeGrafter"/>
</dbReference>
<feature type="region of interest" description="Disordered" evidence="10">
    <location>
        <begin position="307"/>
        <end position="326"/>
    </location>
</feature>
<dbReference type="GO" id="GO:0008311">
    <property type="term" value="F:double-stranded DNA 3'-5' DNA exonuclease activity"/>
    <property type="evidence" value="ECO:0007669"/>
    <property type="project" value="UniProtKB-EC"/>
</dbReference>
<dbReference type="Proteomes" id="UP000079169">
    <property type="component" value="Unplaced"/>
</dbReference>
<comment type="similarity">
    <text evidence="2">Belongs to the DNA repair enzymes AP/ExoA family.</text>
</comment>
<feature type="site" description="Transition state stabilizer" evidence="9">
    <location>
        <position position="953"/>
    </location>
</feature>
<feature type="region of interest" description="Disordered" evidence="10">
    <location>
        <begin position="421"/>
        <end position="518"/>
    </location>
</feature>
<keyword evidence="8" id="KW-0464">Manganese</keyword>
<dbReference type="PROSITE" id="PS51435">
    <property type="entry name" value="AP_NUCLEASE_F1_4"/>
    <property type="match status" value="1"/>
</dbReference>
<keyword evidence="5" id="KW-0378">Hydrolase</keyword>
<feature type="active site" description="Proton donor/acceptor" evidence="7">
    <location>
        <position position="951"/>
    </location>
</feature>
<dbReference type="Gene3D" id="3.60.10.10">
    <property type="entry name" value="Endonuclease/exonuclease/phosphatase"/>
    <property type="match status" value="1"/>
</dbReference>
<dbReference type="GeneID" id="108251834"/>
<sequence>MDLFRLGNEVIVLVLDLLCVYCTLVSDNSSVPCLIQDNGAILSSKPPFPSLKYSYSTFRWNETRPTTMFVTINRRHEYDFLYSDRECQVVRKKRVSPSREMHLKDILATFDSEDGAIVVDASRRDRKELKEPTLPEDLFDDLECESLHVSELKDENDENIGAQSQVIHDSLFKHRNRTESHSPEPLKMTNPREDYDFFSDFNVKPIRKTSANKSVKADDLKNVLNLFASEDGGYVPVLKKSVEISQEKEPTLPAILMGNSELHVSEMEENNDDSNIKLHREVKSDVNEDQESNIKIVRDLDSEVINSEQTVDRTESSEDKYSKSQHGDLNDIYFPSNLYHKKTFKTTAGSSENILLKGLLMNRKSTQPRHSISTSKNRSPTQNEIDMIVENFISVQRKFSLNTVRPVTHFLNVSNEESYEKYTFRKRKGKTKTTRIKTTKYSDKSTKRRGRPKKTTTPSGGIISSPSKNTRKHDKKYTTNSESIQTSVSNIRDSTSRNLKTKSVNIEDKSESASTATLKTIGKEDKDFISRPVKSSRVSTKIQLDHSVKKSQKQGLTKYESQPSSTSTSTDVLPAHKMSLAPERKIAQFNNRNKLVLLHTKTTHVKTVPSENVQNTKGKFELLKEIKFERTGSEDTSEDVEESGFFTVEPIPDSNLYNEWEYRPPKRKVKTSTFSLKSLKNLDDKLSYIREVCGEHMPVNVTKKASRKNVFSFKLNEIHVGTGKIENRLGCDSSNETSYAEVEEVPIIDFNDPFRILEHKRRQDQYPWNFKIGSWNVNGIRAWSQKDGFSFMRQHDLNVFCIQEIRCPLEKLPECPEGYHAFWFPGTRQGYAGVAVLSKTKPVRVTHGFSMKVGGVVHTHGFNRGSNEHGSDMESGPSHPELTTIQYADASGIDDGRVMTVEYEQFYLVNVYAPAAKEDLSMLSVKLLWNSFLRGHLKSLNEIKPVVLAGDLNVAHNHIDVALPLTNLGKSGFTIQERNYFSNFLDLGFLDVHRHLYPNHRIYTYWPYYDRPSKMKGWRLDYFLISKQLKSHLSDLEIHGDVEGSDHAPQILYLNL</sequence>
<comment type="cofactor">
    <cofactor evidence="8">
        <name>Mg(2+)</name>
        <dbReference type="ChEBI" id="CHEBI:18420"/>
    </cofactor>
    <cofactor evidence="8">
        <name>Mn(2+)</name>
        <dbReference type="ChEBI" id="CHEBI:29035"/>
    </cofactor>
    <text evidence="8">Probably binds two magnesium or manganese ions per subunit.</text>
</comment>
<feature type="compositionally biased region" description="Polar residues" evidence="10">
    <location>
        <begin position="553"/>
        <end position="571"/>
    </location>
</feature>
<evidence type="ECO:0000256" key="6">
    <source>
        <dbReference type="ARBA" id="ARBA00022842"/>
    </source>
</evidence>
<proteinExistence type="inferred from homology"/>
<keyword evidence="6 8" id="KW-0460">Magnesium</keyword>
<dbReference type="PANTHER" id="PTHR22748:SF6">
    <property type="entry name" value="DNA-(APURINIC OR APYRIMIDINIC SITE) ENDONUCLEASE"/>
    <property type="match status" value="1"/>
</dbReference>
<dbReference type="InterPro" id="IPR005135">
    <property type="entry name" value="Endo/exonuclease/phosphatase"/>
</dbReference>
<evidence type="ECO:0000256" key="4">
    <source>
        <dbReference type="ARBA" id="ARBA00022723"/>
    </source>
</evidence>
<feature type="domain" description="Endonuclease/exonuclease/phosphatase" evidence="12">
    <location>
        <begin position="773"/>
        <end position="1047"/>
    </location>
</feature>
<dbReference type="STRING" id="121845.A0A3Q0J3B3"/>
<evidence type="ECO:0000259" key="12">
    <source>
        <dbReference type="Pfam" id="PF03372"/>
    </source>
</evidence>
<dbReference type="PaxDb" id="121845-A0A3Q0J3B3"/>
<dbReference type="CDD" id="cd09087">
    <property type="entry name" value="Ape1-like_AP-endo"/>
    <property type="match status" value="1"/>
</dbReference>
<keyword evidence="13" id="KW-1185">Reference proteome</keyword>
<evidence type="ECO:0000256" key="8">
    <source>
        <dbReference type="PIRSR" id="PIRSR604808-2"/>
    </source>
</evidence>
<dbReference type="GO" id="GO:0008081">
    <property type="term" value="F:phosphoric diester hydrolase activity"/>
    <property type="evidence" value="ECO:0007669"/>
    <property type="project" value="TreeGrafter"/>
</dbReference>
<evidence type="ECO:0000313" key="13">
    <source>
        <dbReference type="Proteomes" id="UP000079169"/>
    </source>
</evidence>
<feature type="binding site" evidence="8">
    <location>
        <position position="804"/>
    </location>
    <ligand>
        <name>Mg(2+)</name>
        <dbReference type="ChEBI" id="CHEBI:18420"/>
        <label>1</label>
    </ligand>
</feature>
<feature type="compositionally biased region" description="Polar residues" evidence="10">
    <location>
        <begin position="478"/>
        <end position="504"/>
    </location>
</feature>
<feature type="active site" description="Proton acceptor" evidence="7">
    <location>
        <position position="1047"/>
    </location>
</feature>
<name>A0A3Q0J3B3_DIACI</name>
<dbReference type="PANTHER" id="PTHR22748">
    <property type="entry name" value="AP ENDONUCLEASE"/>
    <property type="match status" value="1"/>
</dbReference>